<dbReference type="InterPro" id="IPR023772">
    <property type="entry name" value="DNA-bd_HTH_TetR-type_CS"/>
</dbReference>
<organism evidence="6 7">
    <name type="scientific">Pseudorhizobium pelagicum</name>
    <dbReference type="NCBI Taxonomy" id="1509405"/>
    <lineage>
        <taxon>Bacteria</taxon>
        <taxon>Pseudomonadati</taxon>
        <taxon>Pseudomonadota</taxon>
        <taxon>Alphaproteobacteria</taxon>
        <taxon>Hyphomicrobiales</taxon>
        <taxon>Rhizobiaceae</taxon>
        <taxon>Rhizobium/Agrobacterium group</taxon>
        <taxon>Pseudorhizobium</taxon>
    </lineage>
</organism>
<gene>
    <name evidence="6" type="ORF">GV68_16295</name>
</gene>
<dbReference type="InterPro" id="IPR036271">
    <property type="entry name" value="Tet_transcr_reg_TetR-rel_C_sf"/>
</dbReference>
<evidence type="ECO:0000256" key="2">
    <source>
        <dbReference type="ARBA" id="ARBA00023125"/>
    </source>
</evidence>
<feature type="DNA-binding region" description="H-T-H motif" evidence="4">
    <location>
        <begin position="42"/>
        <end position="61"/>
    </location>
</feature>
<evidence type="ECO:0000259" key="5">
    <source>
        <dbReference type="PROSITE" id="PS50977"/>
    </source>
</evidence>
<dbReference type="Pfam" id="PF16925">
    <property type="entry name" value="TetR_C_13"/>
    <property type="match status" value="1"/>
</dbReference>
<protein>
    <submittedName>
        <fullName evidence="6">TetR family transcriptional regulator</fullName>
    </submittedName>
</protein>
<dbReference type="EMBL" id="JOKJ01000030">
    <property type="protein sequence ID" value="KEQ03778.1"/>
    <property type="molecule type" value="Genomic_DNA"/>
</dbReference>
<feature type="domain" description="HTH tetR-type" evidence="5">
    <location>
        <begin position="19"/>
        <end position="79"/>
    </location>
</feature>
<dbReference type="Pfam" id="PF00440">
    <property type="entry name" value="TetR_N"/>
    <property type="match status" value="1"/>
</dbReference>
<dbReference type="AlphaFoldDB" id="A0A922T8F7"/>
<dbReference type="Proteomes" id="UP000052167">
    <property type="component" value="Unassembled WGS sequence"/>
</dbReference>
<evidence type="ECO:0000313" key="6">
    <source>
        <dbReference type="EMBL" id="KEQ03778.1"/>
    </source>
</evidence>
<dbReference type="RefSeq" id="WP_037166676.1">
    <property type="nucleotide sequence ID" value="NZ_CAJXID010000030.1"/>
</dbReference>
<dbReference type="SUPFAM" id="SSF48498">
    <property type="entry name" value="Tetracyclin repressor-like, C-terminal domain"/>
    <property type="match status" value="1"/>
</dbReference>
<keyword evidence="3" id="KW-0804">Transcription</keyword>
<dbReference type="OrthoDB" id="9795242at2"/>
<evidence type="ECO:0000256" key="4">
    <source>
        <dbReference type="PROSITE-ProRule" id="PRU00335"/>
    </source>
</evidence>
<reference evidence="6 7" key="1">
    <citation type="submission" date="2014-06" db="EMBL/GenBank/DDBJ databases">
        <title>Rhizobium pelagicum/R2-400B4.</title>
        <authorList>
            <person name="Kimes N.E."/>
            <person name="Lopez-Perez M."/>
        </authorList>
    </citation>
    <scope>NUCLEOTIDE SEQUENCE [LARGE SCALE GENOMIC DNA]</scope>
    <source>
        <strain evidence="6 7">R2-400B4</strain>
    </source>
</reference>
<evidence type="ECO:0000256" key="1">
    <source>
        <dbReference type="ARBA" id="ARBA00023015"/>
    </source>
</evidence>
<proteinExistence type="predicted"/>
<name>A0A922T8F7_9HYPH</name>
<comment type="caution">
    <text evidence="6">The sequence shown here is derived from an EMBL/GenBank/DDBJ whole genome shotgun (WGS) entry which is preliminary data.</text>
</comment>
<dbReference type="InterPro" id="IPR009057">
    <property type="entry name" value="Homeodomain-like_sf"/>
</dbReference>
<sequence length="206" mass="21911">MIADTLSTPPSRAPGRPREFDLDEALDDAILVFSERGYHGTSISELKDAMGLTAGSIYKAFKDKRAVFLAAFDRYKAVRAALLDARLSQASSGRARVATVVRFYAEAAYGETGRRGCLAIGAAVELTLFDEEVAERVGGHNARLVERIEGFIREGQADGSIAGHVDAPGAALAVFSYLQGIRIAGKTGRHDGAALASAEAILRILD</sequence>
<dbReference type="PANTHER" id="PTHR47506:SF10">
    <property type="entry name" value="TRANSCRIPTIONAL REGULATORY PROTEIN"/>
    <property type="match status" value="1"/>
</dbReference>
<dbReference type="InterPro" id="IPR011075">
    <property type="entry name" value="TetR_C"/>
</dbReference>
<evidence type="ECO:0000256" key="3">
    <source>
        <dbReference type="ARBA" id="ARBA00023163"/>
    </source>
</evidence>
<evidence type="ECO:0000313" key="7">
    <source>
        <dbReference type="Proteomes" id="UP000052167"/>
    </source>
</evidence>
<dbReference type="InterPro" id="IPR001647">
    <property type="entry name" value="HTH_TetR"/>
</dbReference>
<dbReference type="PANTHER" id="PTHR47506">
    <property type="entry name" value="TRANSCRIPTIONAL REGULATORY PROTEIN"/>
    <property type="match status" value="1"/>
</dbReference>
<accession>A0A922T8F7</accession>
<keyword evidence="7" id="KW-1185">Reference proteome</keyword>
<keyword evidence="1" id="KW-0805">Transcription regulation</keyword>
<dbReference type="Gene3D" id="1.10.10.60">
    <property type="entry name" value="Homeodomain-like"/>
    <property type="match status" value="1"/>
</dbReference>
<dbReference type="Gene3D" id="1.10.357.10">
    <property type="entry name" value="Tetracycline Repressor, domain 2"/>
    <property type="match status" value="1"/>
</dbReference>
<dbReference type="PROSITE" id="PS50977">
    <property type="entry name" value="HTH_TETR_2"/>
    <property type="match status" value="1"/>
</dbReference>
<dbReference type="GO" id="GO:0003677">
    <property type="term" value="F:DNA binding"/>
    <property type="evidence" value="ECO:0007669"/>
    <property type="project" value="UniProtKB-UniRule"/>
</dbReference>
<keyword evidence="2 4" id="KW-0238">DNA-binding</keyword>
<dbReference type="SUPFAM" id="SSF46689">
    <property type="entry name" value="Homeodomain-like"/>
    <property type="match status" value="1"/>
</dbReference>
<dbReference type="PROSITE" id="PS01081">
    <property type="entry name" value="HTH_TETR_1"/>
    <property type="match status" value="1"/>
</dbReference>